<dbReference type="OrthoDB" id="4044171at2759"/>
<accession>A0A1E4TP15</accession>
<reference evidence="3" key="1">
    <citation type="submission" date="2016-05" db="EMBL/GenBank/DDBJ databases">
        <title>Comparative genomics of biotechnologically important yeasts.</title>
        <authorList>
            <consortium name="DOE Joint Genome Institute"/>
            <person name="Riley R."/>
            <person name="Haridas S."/>
            <person name="Wolfe K.H."/>
            <person name="Lopes M.R."/>
            <person name="Hittinger C.T."/>
            <person name="Goker M."/>
            <person name="Salamov A."/>
            <person name="Wisecaver J."/>
            <person name="Long T.M."/>
            <person name="Aerts A.L."/>
            <person name="Barry K."/>
            <person name="Choi C."/>
            <person name="Clum A."/>
            <person name="Coughlan A.Y."/>
            <person name="Deshpande S."/>
            <person name="Douglass A.P."/>
            <person name="Hanson S.J."/>
            <person name="Klenk H.-P."/>
            <person name="Labutti K."/>
            <person name="Lapidus A."/>
            <person name="Lindquist E."/>
            <person name="Lipzen A."/>
            <person name="Meier-Kolthoff J.P."/>
            <person name="Ohm R.A."/>
            <person name="Otillar R.P."/>
            <person name="Pangilinan J."/>
            <person name="Peng Y."/>
            <person name="Rokas A."/>
            <person name="Rosa C.A."/>
            <person name="Scheuner C."/>
            <person name="Sibirny A.A."/>
            <person name="Slot J.C."/>
            <person name="Stielow J.B."/>
            <person name="Sun H."/>
            <person name="Kurtzman C.P."/>
            <person name="Blackwell M."/>
            <person name="Grigoriev I.V."/>
            <person name="Jeffries T.W."/>
        </authorList>
    </citation>
    <scope>NUCLEOTIDE SEQUENCE [LARGE SCALE GENOMIC DNA]</scope>
    <source>
        <strain evidence="3">NRRL Y-2460</strain>
    </source>
</reference>
<feature type="compositionally biased region" description="Low complexity" evidence="1">
    <location>
        <begin position="261"/>
        <end position="273"/>
    </location>
</feature>
<evidence type="ECO:0000256" key="1">
    <source>
        <dbReference type="SAM" id="MobiDB-lite"/>
    </source>
</evidence>
<feature type="compositionally biased region" description="Low complexity" evidence="1">
    <location>
        <begin position="374"/>
        <end position="385"/>
    </location>
</feature>
<feature type="region of interest" description="Disordered" evidence="1">
    <location>
        <begin position="345"/>
        <end position="395"/>
    </location>
</feature>
<feature type="compositionally biased region" description="Polar residues" evidence="1">
    <location>
        <begin position="1"/>
        <end position="10"/>
    </location>
</feature>
<dbReference type="EMBL" id="KV454018">
    <property type="protein sequence ID" value="ODV93505.1"/>
    <property type="molecule type" value="Genomic_DNA"/>
</dbReference>
<keyword evidence="3" id="KW-1185">Reference proteome</keyword>
<evidence type="ECO:0000313" key="2">
    <source>
        <dbReference type="EMBL" id="ODV93505.1"/>
    </source>
</evidence>
<dbReference type="STRING" id="669874.A0A1E4TP15"/>
<feature type="region of interest" description="Disordered" evidence="1">
    <location>
        <begin position="247"/>
        <end position="288"/>
    </location>
</feature>
<feature type="region of interest" description="Disordered" evidence="1">
    <location>
        <begin position="1"/>
        <end position="22"/>
    </location>
</feature>
<evidence type="ECO:0000313" key="3">
    <source>
        <dbReference type="Proteomes" id="UP000094236"/>
    </source>
</evidence>
<gene>
    <name evidence="2" type="ORF">PACTADRAFT_36118</name>
</gene>
<protein>
    <submittedName>
        <fullName evidence="2">Uncharacterized protein</fullName>
    </submittedName>
</protein>
<organism evidence="2 3">
    <name type="scientific">Pachysolen tannophilus NRRL Y-2460</name>
    <dbReference type="NCBI Taxonomy" id="669874"/>
    <lineage>
        <taxon>Eukaryota</taxon>
        <taxon>Fungi</taxon>
        <taxon>Dikarya</taxon>
        <taxon>Ascomycota</taxon>
        <taxon>Saccharomycotina</taxon>
        <taxon>Pichiomycetes</taxon>
        <taxon>Pachysolenaceae</taxon>
        <taxon>Pachysolen</taxon>
    </lineage>
</organism>
<name>A0A1E4TP15_PACTA</name>
<dbReference type="InterPro" id="IPR035187">
    <property type="entry name" value="Mpm1"/>
</dbReference>
<dbReference type="Proteomes" id="UP000094236">
    <property type="component" value="Unassembled WGS sequence"/>
</dbReference>
<proteinExistence type="predicted"/>
<feature type="compositionally biased region" description="Polar residues" evidence="1">
    <location>
        <begin position="346"/>
        <end position="373"/>
    </location>
</feature>
<dbReference type="AlphaFoldDB" id="A0A1E4TP15"/>
<sequence>MGLFTGSDTTGSDKSCDSESSVKDVVVKSNCDNDDNGSRELSLTDSIAKSHRDMESHIAALSDSFRDVFNTFSDLGSSSIWNDLKTNFDFFKDNDQFFGEKPSSFFSSDESNFDDFFNGIRIKFFSNPFSLNYQPLGDQSTGYWAYPSPSAETYEACKKKDGLSVWNENGYWRCLFPRAIIPPEKLNSTLTKEDVLEDKNNEKGLFFQDFNKYLDWKAHMRRLQREEREEKYKQLKNHCKEMKREMKSRFRHRHHDPENDGSLGSAGSTGSTLEKFNDNDNDNTFGSGKVVEVNSKFHSYVNDNGKKEEFSRYTKVFKDGSSTTTEIKKTFGNKGEEPLIEKTVHNFPSPSEPSTTASNLVSEPSTVITNGIQSSSSTDDASGTGWFWNSSSDDK</sequence>
<dbReference type="Pfam" id="PF17234">
    <property type="entry name" value="MPM1"/>
    <property type="match status" value="1"/>
</dbReference>